<dbReference type="Proteomes" id="UP000253729">
    <property type="component" value="Unassembled WGS sequence"/>
</dbReference>
<dbReference type="GeneID" id="38134617"/>
<dbReference type="EMBL" id="KZ852046">
    <property type="protein sequence ID" value="RDH33677.1"/>
    <property type="molecule type" value="Genomic_DNA"/>
</dbReference>
<evidence type="ECO:0000313" key="1">
    <source>
        <dbReference type="EMBL" id="RDH33677.1"/>
    </source>
</evidence>
<proteinExistence type="predicted"/>
<reference evidence="1 2" key="1">
    <citation type="submission" date="2018-07" db="EMBL/GenBank/DDBJ databases">
        <title>The genomes of Aspergillus section Nigri reveals drivers in fungal speciation.</title>
        <authorList>
            <consortium name="DOE Joint Genome Institute"/>
            <person name="Vesth T.C."/>
            <person name="Nybo J."/>
            <person name="Theobald S."/>
            <person name="Brandl J."/>
            <person name="Frisvad J.C."/>
            <person name="Nielsen K.F."/>
            <person name="Lyhne E.K."/>
            <person name="Kogle M.E."/>
            <person name="Kuo A."/>
            <person name="Riley R."/>
            <person name="Clum A."/>
            <person name="Nolan M."/>
            <person name="Lipzen A."/>
            <person name="Salamov A."/>
            <person name="Henrissat B."/>
            <person name="Wiebenga A."/>
            <person name="De vries R.P."/>
            <person name="Grigoriev I.V."/>
            <person name="Mortensen U.H."/>
            <person name="Andersen M.R."/>
            <person name="Baker S.E."/>
        </authorList>
    </citation>
    <scope>NUCLEOTIDE SEQUENCE [LARGE SCALE GENOMIC DNA]</scope>
    <source>
        <strain evidence="1 2">CBS 139.54b</strain>
    </source>
</reference>
<organism evidence="1 2">
    <name type="scientific">Aspergillus welwitschiae</name>
    <dbReference type="NCBI Taxonomy" id="1341132"/>
    <lineage>
        <taxon>Eukaryota</taxon>
        <taxon>Fungi</taxon>
        <taxon>Dikarya</taxon>
        <taxon>Ascomycota</taxon>
        <taxon>Pezizomycotina</taxon>
        <taxon>Eurotiomycetes</taxon>
        <taxon>Eurotiomycetidae</taxon>
        <taxon>Eurotiales</taxon>
        <taxon>Aspergillaceae</taxon>
        <taxon>Aspergillus</taxon>
        <taxon>Aspergillus subgen. Circumdati</taxon>
    </lineage>
</organism>
<keyword evidence="2" id="KW-1185">Reference proteome</keyword>
<dbReference type="RefSeq" id="XP_026626699.1">
    <property type="nucleotide sequence ID" value="XM_026766261.1"/>
</dbReference>
<evidence type="ECO:0000313" key="2">
    <source>
        <dbReference type="Proteomes" id="UP000253729"/>
    </source>
</evidence>
<accession>A0A3F3Q3S1</accession>
<gene>
    <name evidence="1" type="ORF">BDQ94DRAFT_143555</name>
</gene>
<protein>
    <submittedName>
        <fullName evidence="1">Uncharacterized protein</fullName>
    </submittedName>
</protein>
<sequence length="78" mass="8987">MCRFPITCDEFVRALKYLKVHLDFCARNQLNEGSEQCYRHISGLSPPLHHIASTSVAHIRIVRDCLIGCKLRFNAKPF</sequence>
<name>A0A3F3Q3S1_9EURO</name>
<dbReference type="AlphaFoldDB" id="A0A3F3Q3S1"/>